<keyword evidence="4 8" id="KW-1133">Transmembrane helix</keyword>
<organism evidence="10 11">
    <name type="scientific">Desulfoluna limicola</name>
    <dbReference type="NCBI Taxonomy" id="2810562"/>
    <lineage>
        <taxon>Bacteria</taxon>
        <taxon>Pseudomonadati</taxon>
        <taxon>Thermodesulfobacteriota</taxon>
        <taxon>Desulfobacteria</taxon>
        <taxon>Desulfobacterales</taxon>
        <taxon>Desulfolunaceae</taxon>
        <taxon>Desulfoluna</taxon>
    </lineage>
</organism>
<dbReference type="NCBIfam" id="TIGR01525">
    <property type="entry name" value="ATPase-IB_hvy"/>
    <property type="match status" value="1"/>
</dbReference>
<keyword evidence="8" id="KW-0479">Metal-binding</keyword>
<keyword evidence="11" id="KW-1185">Reference proteome</keyword>
<dbReference type="InterPro" id="IPR008250">
    <property type="entry name" value="ATPase_P-typ_transduc_dom_A_sf"/>
</dbReference>
<dbReference type="Proteomes" id="UP001320148">
    <property type="component" value="Chromosome"/>
</dbReference>
<dbReference type="PANTHER" id="PTHR48085:SF5">
    <property type="entry name" value="CADMIUM_ZINC-TRANSPORTING ATPASE HMA4-RELATED"/>
    <property type="match status" value="1"/>
</dbReference>
<keyword evidence="8" id="KW-0067">ATP-binding</keyword>
<evidence type="ECO:0000313" key="11">
    <source>
        <dbReference type="Proteomes" id="UP001320148"/>
    </source>
</evidence>
<dbReference type="NCBIfam" id="TIGR01512">
    <property type="entry name" value="ATPase-IB2_Cd"/>
    <property type="match status" value="1"/>
</dbReference>
<dbReference type="PANTHER" id="PTHR48085">
    <property type="entry name" value="CADMIUM/ZINC-TRANSPORTING ATPASE HMA2-RELATED"/>
    <property type="match status" value="1"/>
</dbReference>
<keyword evidence="8" id="KW-0547">Nucleotide-binding</keyword>
<feature type="transmembrane region" description="Helical" evidence="8">
    <location>
        <begin position="248"/>
        <end position="267"/>
    </location>
</feature>
<dbReference type="SUPFAM" id="SSF81653">
    <property type="entry name" value="Calcium ATPase, transduction domain A"/>
    <property type="match status" value="1"/>
</dbReference>
<keyword evidence="3 8" id="KW-0812">Transmembrane</keyword>
<sequence length="612" mass="64338">MIGRYAKLNVYQEIFKSSDFYRVAGGAFLIPVALLIGLMSNTAVIASLSLKELVLIVSVLVNGFPIIMEAVKGVMAKEVNVDELVSIAIIACMLTGNYLEAAVVSAIMVAGALIEEAVSDSARQAIESLVEMTPDTATLLRNGREETVKVETIRKGDMLVVRSGEIIAVDGVIREGATSVDEASITGESIPVNRLEGDDVYAGTTCVDGFIKVEAVRVGEDSTFGKIVQMIQAAEESKTESARIVDEYAKWFTPVILASALLALLFTGDVTRAITVLIVGCPCSFLLAGPVTTVAAISRAATEGVLVKGGGYLENMAKASSLYFDKTGTLTRGEPGVVEILPEGGRSAEDLISMAAAVETGSAHPLATAILRKAGEMSSSIPEAREIVSETGRGVSGMVGEKRVEVVSSDAYGQKGLTTVEVRVDGDVWGCLCMEDEARPMATKAIRDLGAKGINDIRILSGDREPAVKRLADEVGISRWHAGCKPDEKLDLIDTCVGSGLIFVGDGVNDAPALKAADTGIAMGLRGSDVALETADIVLMNDGLEKLPFLVDLSRKMSRTIKINIALSFIINLIAVVLGFAGVLTPILGAITHNIGSILVVALAASLRYSKG</sequence>
<dbReference type="InterPro" id="IPR023299">
    <property type="entry name" value="ATPase_P-typ_cyto_dom_N"/>
</dbReference>
<dbReference type="EMBL" id="AP024488">
    <property type="protein sequence ID" value="BCS96972.1"/>
    <property type="molecule type" value="Genomic_DNA"/>
</dbReference>
<dbReference type="RefSeq" id="WP_236888407.1">
    <property type="nucleotide sequence ID" value="NZ_AP024488.1"/>
</dbReference>
<evidence type="ECO:0000256" key="7">
    <source>
        <dbReference type="ARBA" id="ARBA00047308"/>
    </source>
</evidence>
<dbReference type="InterPro" id="IPR059000">
    <property type="entry name" value="ATPase_P-type_domA"/>
</dbReference>
<evidence type="ECO:0000313" key="10">
    <source>
        <dbReference type="EMBL" id="BCS96972.1"/>
    </source>
</evidence>
<dbReference type="InterPro" id="IPR036412">
    <property type="entry name" value="HAD-like_sf"/>
</dbReference>
<dbReference type="PROSITE" id="PS00154">
    <property type="entry name" value="ATPASE_E1_E2"/>
    <property type="match status" value="1"/>
</dbReference>
<proteinExistence type="inferred from homology"/>
<dbReference type="Pfam" id="PF00122">
    <property type="entry name" value="E1-E2_ATPase"/>
    <property type="match status" value="1"/>
</dbReference>
<dbReference type="InterPro" id="IPR027256">
    <property type="entry name" value="P-typ_ATPase_IB"/>
</dbReference>
<dbReference type="Pfam" id="PF00702">
    <property type="entry name" value="Hydrolase"/>
    <property type="match status" value="1"/>
</dbReference>
<reference evidence="10 11" key="1">
    <citation type="submission" date="2021-02" db="EMBL/GenBank/DDBJ databases">
        <title>Complete genome of Desulfoluna sp. strain ASN36.</title>
        <authorList>
            <person name="Takahashi A."/>
            <person name="Kojima H."/>
            <person name="Fukui M."/>
        </authorList>
    </citation>
    <scope>NUCLEOTIDE SEQUENCE [LARGE SCALE GENOMIC DNA]</scope>
    <source>
        <strain evidence="10 11">ASN36</strain>
    </source>
</reference>
<evidence type="ECO:0000256" key="1">
    <source>
        <dbReference type="ARBA" id="ARBA00004370"/>
    </source>
</evidence>
<dbReference type="InterPro" id="IPR051014">
    <property type="entry name" value="Cation_Transport_ATPase_IB"/>
</dbReference>
<evidence type="ECO:0000256" key="4">
    <source>
        <dbReference type="ARBA" id="ARBA00022989"/>
    </source>
</evidence>
<keyword evidence="5 8" id="KW-0472">Membrane</keyword>
<keyword evidence="8" id="KW-1003">Cell membrane</keyword>
<name>A0ABN6F3G5_9BACT</name>
<dbReference type="Gene3D" id="3.40.1110.10">
    <property type="entry name" value="Calcium-transporting ATPase, cytoplasmic domain N"/>
    <property type="match status" value="1"/>
</dbReference>
<evidence type="ECO:0000256" key="6">
    <source>
        <dbReference type="ARBA" id="ARBA00039097"/>
    </source>
</evidence>
<dbReference type="SUPFAM" id="SSF81665">
    <property type="entry name" value="Calcium ATPase, transmembrane domain M"/>
    <property type="match status" value="1"/>
</dbReference>
<dbReference type="EC" id="7.2.2.12" evidence="6"/>
<gene>
    <name evidence="10" type="ORF">DSLASN_26040</name>
</gene>
<dbReference type="InterPro" id="IPR018303">
    <property type="entry name" value="ATPase_P-typ_P_site"/>
</dbReference>
<evidence type="ECO:0000256" key="3">
    <source>
        <dbReference type="ARBA" id="ARBA00022692"/>
    </source>
</evidence>
<dbReference type="InterPro" id="IPR001757">
    <property type="entry name" value="P_typ_ATPase"/>
</dbReference>
<feature type="transmembrane region" description="Helical" evidence="8">
    <location>
        <begin position="587"/>
        <end position="607"/>
    </location>
</feature>
<dbReference type="SUPFAM" id="SSF56784">
    <property type="entry name" value="HAD-like"/>
    <property type="match status" value="1"/>
</dbReference>
<dbReference type="Gene3D" id="2.70.150.10">
    <property type="entry name" value="Calcium-transporting ATPase, cytoplasmic transduction domain A"/>
    <property type="match status" value="1"/>
</dbReference>
<dbReference type="InterPro" id="IPR023298">
    <property type="entry name" value="ATPase_P-typ_TM_dom_sf"/>
</dbReference>
<feature type="transmembrane region" description="Helical" evidence="8">
    <location>
        <begin position="563"/>
        <end position="581"/>
    </location>
</feature>
<comment type="similarity">
    <text evidence="2 8">Belongs to the cation transport ATPase (P-type) (TC 3.A.3) family. Type IB subfamily.</text>
</comment>
<evidence type="ECO:0000256" key="5">
    <source>
        <dbReference type="ARBA" id="ARBA00023136"/>
    </source>
</evidence>
<dbReference type="PRINTS" id="PR00119">
    <property type="entry name" value="CATATPASE"/>
</dbReference>
<feature type="transmembrane region" description="Helical" evidence="8">
    <location>
        <begin position="273"/>
        <end position="297"/>
    </location>
</feature>
<dbReference type="PRINTS" id="PR00941">
    <property type="entry name" value="CDATPASE"/>
</dbReference>
<evidence type="ECO:0000256" key="8">
    <source>
        <dbReference type="RuleBase" id="RU362081"/>
    </source>
</evidence>
<accession>A0ABN6F3G5</accession>
<dbReference type="NCBIfam" id="TIGR01494">
    <property type="entry name" value="ATPase_P-type"/>
    <property type="match status" value="1"/>
</dbReference>
<comment type="subcellular location">
    <subcellularLocation>
        <location evidence="8">Cell membrane</location>
    </subcellularLocation>
    <subcellularLocation>
        <location evidence="1">Membrane</location>
    </subcellularLocation>
</comment>
<evidence type="ECO:0000259" key="9">
    <source>
        <dbReference type="Pfam" id="PF00122"/>
    </source>
</evidence>
<protein>
    <recommendedName>
        <fullName evidence="6">P-type Zn(2+) transporter</fullName>
        <ecNumber evidence="6">7.2.2.12</ecNumber>
    </recommendedName>
</protein>
<dbReference type="InterPro" id="IPR023214">
    <property type="entry name" value="HAD_sf"/>
</dbReference>
<comment type="catalytic activity">
    <reaction evidence="7">
        <text>Zn(2+)(in) + ATP + H2O = Zn(2+)(out) + ADP + phosphate + H(+)</text>
        <dbReference type="Rhea" id="RHEA:20621"/>
        <dbReference type="ChEBI" id="CHEBI:15377"/>
        <dbReference type="ChEBI" id="CHEBI:15378"/>
        <dbReference type="ChEBI" id="CHEBI:29105"/>
        <dbReference type="ChEBI" id="CHEBI:30616"/>
        <dbReference type="ChEBI" id="CHEBI:43474"/>
        <dbReference type="ChEBI" id="CHEBI:456216"/>
        <dbReference type="EC" id="7.2.2.12"/>
    </reaction>
</comment>
<feature type="transmembrane region" description="Helical" evidence="8">
    <location>
        <begin position="53"/>
        <end position="75"/>
    </location>
</feature>
<feature type="domain" description="P-type ATPase A" evidence="9">
    <location>
        <begin position="131"/>
        <end position="232"/>
    </location>
</feature>
<dbReference type="Gene3D" id="3.40.50.1000">
    <property type="entry name" value="HAD superfamily/HAD-like"/>
    <property type="match status" value="1"/>
</dbReference>
<evidence type="ECO:0000256" key="2">
    <source>
        <dbReference type="ARBA" id="ARBA00006024"/>
    </source>
</evidence>
<feature type="transmembrane region" description="Helical" evidence="8">
    <location>
        <begin position="20"/>
        <end position="41"/>
    </location>
</feature>